<dbReference type="Proteomes" id="UP000236664">
    <property type="component" value="Unassembled WGS sequence"/>
</dbReference>
<sequence>MASREVGLDSLGPKDQEVTETYRTNDYPIVHPETRANISYFHSTYDWLCPQELRVINCFDFSRDSQYKVSANLLSKYLSFDSEADFICYANDVLPGIVGPAIDLLVTDNYAEKIREYDGTRFACGANGGKELNEHLSKLEYFYNRVSYDKGAPLPGDVLLSYMRNKELRDWLDTFATLINEPKLLSSIQPTYNKHRMEAFILAHALQILLFAPVQWHQGVRYKLTDPYPRRFPLGYPKAGPDDVTVCGKYSLDDLYRALLVFLFLVQQRPGKGEDSHVSQTSEPWLGYTTVRCHYPWYEGAHHSSVEDFAFQKLPREIQLRIIELATSPKVTPTIEEREERWEQGFRKIQCTSEDSLLALKLTSRSMYRLVKTANSVEAIHYRHSSLQRPPVLFCLNLEADILRLFGVNKRIPTFRDIRGLCTPLPIRRLLLVEADIHRYCSEDALEDLCNSAARCFRDLELHKLPNLEEYALVLPAVNHRWTMEELPRIRPQDNNESPAHIGTKWQFNLYRYYSIDQLQQGVQEGSPMGVPPSFCDESHLDGTDPSDRPGSIPYVGKYGYERSHGIVGGLWAGFKYFLESKEAYFAPLSWTEVEPLVMGDYGENGTRALFHNHTPQFVSKVWIIRQGTTAPKGWIKVQYADESDPARRDQLWKTWNAVRYTLQHIQDYGSPCPYTLHQR</sequence>
<proteinExistence type="predicted"/>
<feature type="compositionally biased region" description="Basic and acidic residues" evidence="1">
    <location>
        <begin position="537"/>
        <end position="548"/>
    </location>
</feature>
<reference evidence="2 3" key="1">
    <citation type="submission" date="2017-06" db="EMBL/GenBank/DDBJ databases">
        <title>Genome of Fusarium nygamai isolate CS10214.</title>
        <authorList>
            <person name="Gardiner D.M."/>
            <person name="Obanor F."/>
            <person name="Kazan K."/>
        </authorList>
    </citation>
    <scope>NUCLEOTIDE SEQUENCE [LARGE SCALE GENOMIC DNA]</scope>
    <source>
        <strain evidence="2 3">CS10214</strain>
    </source>
</reference>
<protein>
    <submittedName>
        <fullName evidence="2">Uncharacterized protein</fullName>
    </submittedName>
</protein>
<accession>A0A2K0VYA4</accession>
<name>A0A2K0VYA4_GIBNY</name>
<evidence type="ECO:0000313" key="2">
    <source>
        <dbReference type="EMBL" id="PNP75008.1"/>
    </source>
</evidence>
<organism evidence="2 3">
    <name type="scientific">Gibberella nygamai</name>
    <name type="common">Bean root rot disease fungus</name>
    <name type="synonym">Fusarium nygamai</name>
    <dbReference type="NCBI Taxonomy" id="42673"/>
    <lineage>
        <taxon>Eukaryota</taxon>
        <taxon>Fungi</taxon>
        <taxon>Dikarya</taxon>
        <taxon>Ascomycota</taxon>
        <taxon>Pezizomycotina</taxon>
        <taxon>Sordariomycetes</taxon>
        <taxon>Hypocreomycetidae</taxon>
        <taxon>Hypocreales</taxon>
        <taxon>Nectriaceae</taxon>
        <taxon>Fusarium</taxon>
        <taxon>Fusarium fujikuroi species complex</taxon>
    </lineage>
</organism>
<feature type="region of interest" description="Disordered" evidence="1">
    <location>
        <begin position="524"/>
        <end position="550"/>
    </location>
</feature>
<keyword evidence="3" id="KW-1185">Reference proteome</keyword>
<comment type="caution">
    <text evidence="2">The sequence shown here is derived from an EMBL/GenBank/DDBJ whole genome shotgun (WGS) entry which is preliminary data.</text>
</comment>
<dbReference type="EMBL" id="MTQA01000184">
    <property type="protein sequence ID" value="PNP75008.1"/>
    <property type="molecule type" value="Genomic_DNA"/>
</dbReference>
<dbReference type="AlphaFoldDB" id="A0A2K0VYA4"/>
<dbReference type="OrthoDB" id="5154134at2759"/>
<evidence type="ECO:0000313" key="3">
    <source>
        <dbReference type="Proteomes" id="UP000236664"/>
    </source>
</evidence>
<evidence type="ECO:0000256" key="1">
    <source>
        <dbReference type="SAM" id="MobiDB-lite"/>
    </source>
</evidence>
<gene>
    <name evidence="2" type="ORF">FNYG_11655</name>
</gene>